<feature type="compositionally biased region" description="Low complexity" evidence="1">
    <location>
        <begin position="353"/>
        <end position="362"/>
    </location>
</feature>
<accession>W3XMD2</accession>
<name>W3XMD2_PESFW</name>
<dbReference type="KEGG" id="pfy:PFICI_00259"/>
<feature type="region of interest" description="Disordered" evidence="1">
    <location>
        <begin position="250"/>
        <end position="390"/>
    </location>
</feature>
<dbReference type="RefSeq" id="XP_007827031.1">
    <property type="nucleotide sequence ID" value="XM_007828840.1"/>
</dbReference>
<feature type="compositionally biased region" description="Low complexity" evidence="1">
    <location>
        <begin position="175"/>
        <end position="201"/>
    </location>
</feature>
<evidence type="ECO:0000256" key="1">
    <source>
        <dbReference type="SAM" id="MobiDB-lite"/>
    </source>
</evidence>
<feature type="compositionally biased region" description="Pro residues" evidence="1">
    <location>
        <begin position="290"/>
        <end position="307"/>
    </location>
</feature>
<dbReference type="HOGENOM" id="CLU_708059_0_0_1"/>
<feature type="region of interest" description="Disordered" evidence="1">
    <location>
        <begin position="171"/>
        <end position="235"/>
    </location>
</feature>
<feature type="compositionally biased region" description="Acidic residues" evidence="1">
    <location>
        <begin position="263"/>
        <end position="277"/>
    </location>
</feature>
<dbReference type="AlphaFoldDB" id="W3XMD2"/>
<organism evidence="2 3">
    <name type="scientific">Pestalotiopsis fici (strain W106-1 / CGMCC3.15140)</name>
    <dbReference type="NCBI Taxonomy" id="1229662"/>
    <lineage>
        <taxon>Eukaryota</taxon>
        <taxon>Fungi</taxon>
        <taxon>Dikarya</taxon>
        <taxon>Ascomycota</taxon>
        <taxon>Pezizomycotina</taxon>
        <taxon>Sordariomycetes</taxon>
        <taxon>Xylariomycetidae</taxon>
        <taxon>Amphisphaeriales</taxon>
        <taxon>Sporocadaceae</taxon>
        <taxon>Pestalotiopsis</taxon>
    </lineage>
</organism>
<proteinExistence type="predicted"/>
<dbReference type="GeneID" id="19265272"/>
<dbReference type="Proteomes" id="UP000030651">
    <property type="component" value="Unassembled WGS sequence"/>
</dbReference>
<keyword evidence="3" id="KW-1185">Reference proteome</keyword>
<evidence type="ECO:0000313" key="2">
    <source>
        <dbReference type="EMBL" id="ETS86431.1"/>
    </source>
</evidence>
<evidence type="ECO:0000313" key="3">
    <source>
        <dbReference type="Proteomes" id="UP000030651"/>
    </source>
</evidence>
<feature type="compositionally biased region" description="Basic and acidic residues" evidence="1">
    <location>
        <begin position="338"/>
        <end position="350"/>
    </location>
</feature>
<protein>
    <submittedName>
        <fullName evidence="2">Uncharacterized protein</fullName>
    </submittedName>
</protein>
<sequence length="390" mass="42428">MDDNQNTRGQRHPKQPWGELKPQLSPRTRAVTCTDPVVIGESIINRSRPDGSSRIAPLFEQDGRISSHYHGLAAKKEDLQIGNDDDDEDDDPFVETNENMIMNKNEGSITAPANRNLVSAVAAPFVAIHSDDEDKKNDTLSFAGHQTHLLDNNHHHHKGANSNAIMSSMARDLPTQSKQQEQQQQQQHKQRTTTTTTANTTVVSSTGSPQPKIPGRRRNQTMPTAATSPYRHHRRTNAISVARRFSLQQHLREHGQPQQIGEAQDDEDETKTDDDKDGENKTSSSHGSSSPPPASPSTSPMPAPAPAPRRHPSLPRSAPIDIASPKSPASKRANAEAMELKEAARRRDGGGHNSTFSSSQSSPGGGGDGEPMVVGDMSPWDTAARSPARK</sequence>
<dbReference type="InParanoid" id="W3XMD2"/>
<dbReference type="EMBL" id="KI912109">
    <property type="protein sequence ID" value="ETS86431.1"/>
    <property type="molecule type" value="Genomic_DNA"/>
</dbReference>
<gene>
    <name evidence="2" type="ORF">PFICI_00259</name>
</gene>
<feature type="region of interest" description="Disordered" evidence="1">
    <location>
        <begin position="1"/>
        <end position="28"/>
    </location>
</feature>
<reference evidence="3" key="1">
    <citation type="journal article" date="2015" name="BMC Genomics">
        <title>Genomic and transcriptomic analysis of the endophytic fungus Pestalotiopsis fici reveals its lifestyle and high potential for synthesis of natural products.</title>
        <authorList>
            <person name="Wang X."/>
            <person name="Zhang X."/>
            <person name="Liu L."/>
            <person name="Xiang M."/>
            <person name="Wang W."/>
            <person name="Sun X."/>
            <person name="Che Y."/>
            <person name="Guo L."/>
            <person name="Liu G."/>
            <person name="Guo L."/>
            <person name="Wang C."/>
            <person name="Yin W.B."/>
            <person name="Stadler M."/>
            <person name="Zhang X."/>
            <person name="Liu X."/>
        </authorList>
    </citation>
    <scope>NUCLEOTIDE SEQUENCE [LARGE SCALE GENOMIC DNA]</scope>
    <source>
        <strain evidence="3">W106-1 / CGMCC3.15140</strain>
    </source>
</reference>